<dbReference type="PANTHER" id="PTHR11946">
    <property type="entry name" value="VALYL-TRNA SYNTHETASES"/>
    <property type="match status" value="1"/>
</dbReference>
<evidence type="ECO:0000313" key="12">
    <source>
        <dbReference type="EMBL" id="SVD55749.1"/>
    </source>
</evidence>
<dbReference type="SUPFAM" id="SSF52374">
    <property type="entry name" value="Nucleotidylyl transferase"/>
    <property type="match status" value="1"/>
</dbReference>
<evidence type="ECO:0000256" key="2">
    <source>
        <dbReference type="ARBA" id="ARBA00011245"/>
    </source>
</evidence>
<keyword evidence="5" id="KW-0436">Ligase</keyword>
<organism evidence="12">
    <name type="scientific">marine metagenome</name>
    <dbReference type="NCBI Taxonomy" id="408172"/>
    <lineage>
        <taxon>unclassified sequences</taxon>
        <taxon>metagenomes</taxon>
        <taxon>ecological metagenomes</taxon>
    </lineage>
</organism>
<dbReference type="InterPro" id="IPR001412">
    <property type="entry name" value="aa-tRNA-synth_I_CS"/>
</dbReference>
<keyword evidence="4" id="KW-0963">Cytoplasm</keyword>
<dbReference type="GO" id="GO:0004832">
    <property type="term" value="F:valine-tRNA ligase activity"/>
    <property type="evidence" value="ECO:0007669"/>
    <property type="project" value="UniProtKB-EC"/>
</dbReference>
<dbReference type="GO" id="GO:0006438">
    <property type="term" value="P:valyl-tRNA aminoacylation"/>
    <property type="evidence" value="ECO:0007669"/>
    <property type="project" value="InterPro"/>
</dbReference>
<keyword evidence="7" id="KW-0067">ATP-binding</keyword>
<feature type="domain" description="Aminoacyl-tRNA synthetase class Ia" evidence="11">
    <location>
        <begin position="15"/>
        <end position="193"/>
    </location>
</feature>
<gene>
    <name evidence="12" type="ORF">METZ01_LOCUS408603</name>
</gene>
<evidence type="ECO:0000256" key="9">
    <source>
        <dbReference type="ARBA" id="ARBA00023146"/>
    </source>
</evidence>
<evidence type="ECO:0000256" key="6">
    <source>
        <dbReference type="ARBA" id="ARBA00022741"/>
    </source>
</evidence>
<dbReference type="PRINTS" id="PR00986">
    <property type="entry name" value="TRNASYNTHVAL"/>
</dbReference>
<keyword evidence="9" id="KW-0030">Aminoacyl-tRNA synthetase</keyword>
<dbReference type="AlphaFoldDB" id="A0A382WAP1"/>
<dbReference type="Gene3D" id="3.40.50.620">
    <property type="entry name" value="HUPs"/>
    <property type="match status" value="1"/>
</dbReference>
<evidence type="ECO:0000256" key="5">
    <source>
        <dbReference type="ARBA" id="ARBA00022598"/>
    </source>
</evidence>
<protein>
    <recommendedName>
        <fullName evidence="3">valine--tRNA ligase</fullName>
        <ecNumber evidence="3">6.1.1.9</ecNumber>
    </recommendedName>
    <alternativeName>
        <fullName evidence="10">Valyl-tRNA synthetase</fullName>
    </alternativeName>
</protein>
<accession>A0A382WAP1</accession>
<feature type="non-terminal residue" evidence="12">
    <location>
        <position position="238"/>
    </location>
</feature>
<comment type="subunit">
    <text evidence="2">Monomer.</text>
</comment>
<proteinExistence type="predicted"/>
<evidence type="ECO:0000256" key="4">
    <source>
        <dbReference type="ARBA" id="ARBA00022490"/>
    </source>
</evidence>
<dbReference type="SUPFAM" id="SSF50677">
    <property type="entry name" value="ValRS/IleRS/LeuRS editing domain"/>
    <property type="match status" value="1"/>
</dbReference>
<evidence type="ECO:0000256" key="8">
    <source>
        <dbReference type="ARBA" id="ARBA00022917"/>
    </source>
</evidence>
<sequence>MQNSNYNHISIENEIYEYWEKNKFFKPKKNNKKHFSIVIPPPNVTGSLHMGHALNNSLQDLLVRFYRMNGYETLWQPGTDHAGIATQAVVEKKLLEKGIKKNQLGRDKFIVEVWKWKEESGDKILNQLKKLGCSCDWSRNRFTMDKDLSNAVIKTFIHLYQKKIIYKDTKLVNWDTKLETAISDLEVEQREVQSNLYYIKYKIDEENNFLTIATTRPETMLGDTAVAVNPKDERYKNY</sequence>
<dbReference type="InterPro" id="IPR002300">
    <property type="entry name" value="aa-tRNA-synth_Ia"/>
</dbReference>
<keyword evidence="8" id="KW-0648">Protein biosynthesis</keyword>
<evidence type="ECO:0000256" key="1">
    <source>
        <dbReference type="ARBA" id="ARBA00004496"/>
    </source>
</evidence>
<dbReference type="GO" id="GO:0002161">
    <property type="term" value="F:aminoacyl-tRNA deacylase activity"/>
    <property type="evidence" value="ECO:0007669"/>
    <property type="project" value="InterPro"/>
</dbReference>
<evidence type="ECO:0000256" key="3">
    <source>
        <dbReference type="ARBA" id="ARBA00013169"/>
    </source>
</evidence>
<dbReference type="Pfam" id="PF00133">
    <property type="entry name" value="tRNA-synt_1"/>
    <property type="match status" value="1"/>
</dbReference>
<dbReference type="InterPro" id="IPR014729">
    <property type="entry name" value="Rossmann-like_a/b/a_fold"/>
</dbReference>
<dbReference type="EC" id="6.1.1.9" evidence="3"/>
<reference evidence="12" key="1">
    <citation type="submission" date="2018-05" db="EMBL/GenBank/DDBJ databases">
        <authorList>
            <person name="Lanie J.A."/>
            <person name="Ng W.-L."/>
            <person name="Kazmierczak K.M."/>
            <person name="Andrzejewski T.M."/>
            <person name="Davidsen T.M."/>
            <person name="Wayne K.J."/>
            <person name="Tettelin H."/>
            <person name="Glass J.I."/>
            <person name="Rusch D."/>
            <person name="Podicherti R."/>
            <person name="Tsui H.-C.T."/>
            <person name="Winkler M.E."/>
        </authorList>
    </citation>
    <scope>NUCLEOTIDE SEQUENCE</scope>
</reference>
<dbReference type="PROSITE" id="PS00178">
    <property type="entry name" value="AA_TRNA_LIGASE_I"/>
    <property type="match status" value="1"/>
</dbReference>
<dbReference type="EMBL" id="UINC01158285">
    <property type="protein sequence ID" value="SVD55749.1"/>
    <property type="molecule type" value="Genomic_DNA"/>
</dbReference>
<keyword evidence="6" id="KW-0547">Nucleotide-binding</keyword>
<dbReference type="PANTHER" id="PTHR11946:SF93">
    <property type="entry name" value="VALINE--TRNA LIGASE, CHLOROPLASTIC_MITOCHONDRIAL 2"/>
    <property type="match status" value="1"/>
</dbReference>
<name>A0A382WAP1_9ZZZZ</name>
<dbReference type="InterPro" id="IPR002303">
    <property type="entry name" value="Valyl-tRNA_ligase"/>
</dbReference>
<comment type="subcellular location">
    <subcellularLocation>
        <location evidence="1">Cytoplasm</location>
    </subcellularLocation>
</comment>
<dbReference type="FunFam" id="3.40.50.620:FF:000032">
    <property type="entry name" value="Valine--tRNA ligase"/>
    <property type="match status" value="1"/>
</dbReference>
<dbReference type="InterPro" id="IPR009008">
    <property type="entry name" value="Val/Leu/Ile-tRNA-synth_edit"/>
</dbReference>
<evidence type="ECO:0000256" key="7">
    <source>
        <dbReference type="ARBA" id="ARBA00022840"/>
    </source>
</evidence>
<evidence type="ECO:0000259" key="11">
    <source>
        <dbReference type="Pfam" id="PF00133"/>
    </source>
</evidence>
<evidence type="ECO:0000256" key="10">
    <source>
        <dbReference type="ARBA" id="ARBA00029936"/>
    </source>
</evidence>
<dbReference type="GO" id="GO:0005524">
    <property type="term" value="F:ATP binding"/>
    <property type="evidence" value="ECO:0007669"/>
    <property type="project" value="UniProtKB-KW"/>
</dbReference>
<dbReference type="GO" id="GO:0005829">
    <property type="term" value="C:cytosol"/>
    <property type="evidence" value="ECO:0007669"/>
    <property type="project" value="TreeGrafter"/>
</dbReference>